<feature type="domain" description="Yip1" evidence="6">
    <location>
        <begin position="49"/>
        <end position="211"/>
    </location>
</feature>
<name>A0A8J3ICA3_9CHLR</name>
<feature type="transmembrane region" description="Helical" evidence="5">
    <location>
        <begin position="128"/>
        <end position="147"/>
    </location>
</feature>
<keyword evidence="2 5" id="KW-0812">Transmembrane</keyword>
<evidence type="ECO:0000256" key="4">
    <source>
        <dbReference type="ARBA" id="ARBA00023136"/>
    </source>
</evidence>
<organism evidence="7 8">
    <name type="scientific">Ktedonospora formicarum</name>
    <dbReference type="NCBI Taxonomy" id="2778364"/>
    <lineage>
        <taxon>Bacteria</taxon>
        <taxon>Bacillati</taxon>
        <taxon>Chloroflexota</taxon>
        <taxon>Ktedonobacteria</taxon>
        <taxon>Ktedonobacterales</taxon>
        <taxon>Ktedonobacteraceae</taxon>
        <taxon>Ktedonospora</taxon>
    </lineage>
</organism>
<evidence type="ECO:0000313" key="8">
    <source>
        <dbReference type="Proteomes" id="UP000612362"/>
    </source>
</evidence>
<gene>
    <name evidence="7" type="ORF">KSX_76370</name>
</gene>
<dbReference type="EMBL" id="BNJF01000005">
    <property type="protein sequence ID" value="GHO49474.1"/>
    <property type="molecule type" value="Genomic_DNA"/>
</dbReference>
<dbReference type="AlphaFoldDB" id="A0A8J3ICA3"/>
<feature type="transmembrane region" description="Helical" evidence="5">
    <location>
        <begin position="94"/>
        <end position="116"/>
    </location>
</feature>
<accession>A0A8J3ICA3</accession>
<dbReference type="RefSeq" id="WP_220198591.1">
    <property type="nucleotide sequence ID" value="NZ_BNJF01000005.1"/>
</dbReference>
<evidence type="ECO:0000259" key="6">
    <source>
        <dbReference type="Pfam" id="PF04893"/>
    </source>
</evidence>
<evidence type="ECO:0000256" key="2">
    <source>
        <dbReference type="ARBA" id="ARBA00022692"/>
    </source>
</evidence>
<evidence type="ECO:0000256" key="1">
    <source>
        <dbReference type="ARBA" id="ARBA00004141"/>
    </source>
</evidence>
<dbReference type="GO" id="GO:0016020">
    <property type="term" value="C:membrane"/>
    <property type="evidence" value="ECO:0007669"/>
    <property type="project" value="UniProtKB-SubCell"/>
</dbReference>
<dbReference type="InterPro" id="IPR006977">
    <property type="entry name" value="Yip1_dom"/>
</dbReference>
<protein>
    <recommendedName>
        <fullName evidence="6">Yip1 domain-containing protein</fullName>
    </recommendedName>
</protein>
<reference evidence="7" key="1">
    <citation type="submission" date="2020-10" db="EMBL/GenBank/DDBJ databases">
        <title>Taxonomic study of unclassified bacteria belonging to the class Ktedonobacteria.</title>
        <authorList>
            <person name="Yabe S."/>
            <person name="Wang C.M."/>
            <person name="Zheng Y."/>
            <person name="Sakai Y."/>
            <person name="Cavaletti L."/>
            <person name="Monciardini P."/>
            <person name="Donadio S."/>
        </authorList>
    </citation>
    <scope>NUCLEOTIDE SEQUENCE</scope>
    <source>
        <strain evidence="7">SOSP1-1</strain>
    </source>
</reference>
<feature type="transmembrane region" description="Helical" evidence="5">
    <location>
        <begin position="196"/>
        <end position="218"/>
    </location>
</feature>
<dbReference type="Proteomes" id="UP000612362">
    <property type="component" value="Unassembled WGS sequence"/>
</dbReference>
<comment type="caution">
    <text evidence="7">The sequence shown here is derived from an EMBL/GenBank/DDBJ whole genome shotgun (WGS) entry which is preliminary data.</text>
</comment>
<keyword evidence="3 5" id="KW-1133">Transmembrane helix</keyword>
<comment type="subcellular location">
    <subcellularLocation>
        <location evidence="1">Membrane</location>
        <topology evidence="1">Multi-pass membrane protein</topology>
    </subcellularLocation>
</comment>
<dbReference type="Pfam" id="PF04893">
    <property type="entry name" value="Yip1"/>
    <property type="match status" value="1"/>
</dbReference>
<evidence type="ECO:0000313" key="7">
    <source>
        <dbReference type="EMBL" id="GHO49474.1"/>
    </source>
</evidence>
<keyword evidence="8" id="KW-1185">Reference proteome</keyword>
<feature type="transmembrane region" description="Helical" evidence="5">
    <location>
        <begin position="159"/>
        <end position="184"/>
    </location>
</feature>
<keyword evidence="4 5" id="KW-0472">Membrane</keyword>
<evidence type="ECO:0000256" key="3">
    <source>
        <dbReference type="ARBA" id="ARBA00022989"/>
    </source>
</evidence>
<proteinExistence type="predicted"/>
<evidence type="ECO:0000256" key="5">
    <source>
        <dbReference type="SAM" id="Phobius"/>
    </source>
</evidence>
<feature type="transmembrane region" description="Helical" evidence="5">
    <location>
        <begin position="53"/>
        <end position="74"/>
    </location>
</feature>
<sequence>MHPPYDNIDAYASDIALLPPEIRRLPLQCLKVVVKPGTRTLLEVMDQARWSMICVQLTALLLLVSVIDYLFYLLRTLKHTSMLQSIWSFASESGVVVNVLAIPFFMLVGIGVLHWLTYLLGGRGKFLTMLYTNLLFQVPLLLLSAIINDIPGIISFGEISWIAIACSVISIAIQLYTAVLQALALKAVHGLSQSRAVVCVLLLVLFSLPLVIFLSIIIL</sequence>